<keyword evidence="2" id="KW-1185">Reference proteome</keyword>
<dbReference type="RefSeq" id="WP_182846898.1">
    <property type="nucleotide sequence ID" value="NZ_BAAALP010000020.1"/>
</dbReference>
<evidence type="ECO:0000313" key="1">
    <source>
        <dbReference type="EMBL" id="MBA8954861.1"/>
    </source>
</evidence>
<dbReference type="Proteomes" id="UP000572680">
    <property type="component" value="Unassembled WGS sequence"/>
</dbReference>
<comment type="caution">
    <text evidence="1">The sequence shown here is derived from an EMBL/GenBank/DDBJ whole genome shotgun (WGS) entry which is preliminary data.</text>
</comment>
<name>A0A7W3LV65_ACTNM</name>
<evidence type="ECO:0000313" key="2">
    <source>
        <dbReference type="Proteomes" id="UP000572680"/>
    </source>
</evidence>
<dbReference type="AlphaFoldDB" id="A0A7W3LV65"/>
<dbReference type="Gene3D" id="1.20.1250.20">
    <property type="entry name" value="MFS general substrate transporter like domains"/>
    <property type="match status" value="1"/>
</dbReference>
<dbReference type="InterPro" id="IPR036259">
    <property type="entry name" value="MFS_trans_sf"/>
</dbReference>
<reference evidence="1 2" key="1">
    <citation type="submission" date="2020-08" db="EMBL/GenBank/DDBJ databases">
        <title>Genomic Encyclopedia of Type Strains, Phase IV (KMG-IV): sequencing the most valuable type-strain genomes for metagenomic binning, comparative biology and taxonomic classification.</title>
        <authorList>
            <person name="Goeker M."/>
        </authorList>
    </citation>
    <scope>NUCLEOTIDE SEQUENCE [LARGE SCALE GENOMIC DNA]</scope>
    <source>
        <strain evidence="1 2">DSM 44197</strain>
    </source>
</reference>
<dbReference type="EMBL" id="JACJIA010000010">
    <property type="protein sequence ID" value="MBA8954861.1"/>
    <property type="molecule type" value="Genomic_DNA"/>
</dbReference>
<dbReference type="SUPFAM" id="SSF103473">
    <property type="entry name" value="MFS general substrate transporter"/>
    <property type="match status" value="1"/>
</dbReference>
<proteinExistence type="predicted"/>
<accession>A0A7W3LV65</accession>
<protein>
    <submittedName>
        <fullName evidence="1">MFS family permease</fullName>
    </submittedName>
</protein>
<organism evidence="1 2">
    <name type="scientific">Actinomadura namibiensis</name>
    <dbReference type="NCBI Taxonomy" id="182080"/>
    <lineage>
        <taxon>Bacteria</taxon>
        <taxon>Bacillati</taxon>
        <taxon>Actinomycetota</taxon>
        <taxon>Actinomycetes</taxon>
        <taxon>Streptosporangiales</taxon>
        <taxon>Thermomonosporaceae</taxon>
        <taxon>Actinomadura</taxon>
    </lineage>
</organism>
<sequence length="124" mass="13050">MALFGLVGALVSPWRAALVDRRGPRRVLPVTAAACAVSLVGLAASSWQPGSSRVLLRGLAALGGARAPPLGPVMRALWANWCPTGGCCSARSRSTPSLRSSFTSPARWWRDCSRWSRAPLPGSP</sequence>
<gene>
    <name evidence="1" type="ORF">HNR61_006518</name>
</gene>